<reference evidence="1" key="2">
    <citation type="submission" date="2021-04" db="EMBL/GenBank/DDBJ databases">
        <authorList>
            <person name="Gilroy R."/>
        </authorList>
    </citation>
    <scope>NUCLEOTIDE SEQUENCE</scope>
    <source>
        <strain evidence="1">ChiHecec3B27-8219</strain>
    </source>
</reference>
<dbReference type="EMBL" id="DXBE01000024">
    <property type="protein sequence ID" value="HIZ68817.1"/>
    <property type="molecule type" value="Genomic_DNA"/>
</dbReference>
<sequence length="129" mass="14511">MLYLILALIIAGAITALLTWVFSRGKEESPIIQPPAGDCGSCDGGDERCEMECMMEAATQAIEYYEDEELDDFRGRASDSYTEQEVERFAEVLYTLRSEEVKGWSRSLTLRGINIPDSLKDELLLMMGK</sequence>
<accession>A0A9D2FY62</accession>
<reference evidence="1" key="1">
    <citation type="journal article" date="2021" name="PeerJ">
        <title>Extensive microbial diversity within the chicken gut microbiome revealed by metagenomics and culture.</title>
        <authorList>
            <person name="Gilroy R."/>
            <person name="Ravi A."/>
            <person name="Getino M."/>
            <person name="Pursley I."/>
            <person name="Horton D.L."/>
            <person name="Alikhan N.F."/>
            <person name="Baker D."/>
            <person name="Gharbi K."/>
            <person name="Hall N."/>
            <person name="Watson M."/>
            <person name="Adriaenssens E.M."/>
            <person name="Foster-Nyarko E."/>
            <person name="Jarju S."/>
            <person name="Secka A."/>
            <person name="Antonio M."/>
            <person name="Oren A."/>
            <person name="Chaudhuri R.R."/>
            <person name="La Ragione R."/>
            <person name="Hildebrand F."/>
            <person name="Pallen M.J."/>
        </authorList>
    </citation>
    <scope>NUCLEOTIDE SEQUENCE</scope>
    <source>
        <strain evidence="1">ChiHecec3B27-8219</strain>
    </source>
</reference>
<protein>
    <recommendedName>
        <fullName evidence="3">Phospholipase</fullName>
    </recommendedName>
</protein>
<gene>
    <name evidence="1" type="ORF">H9966_02885</name>
</gene>
<name>A0A9D2FY62_9BACT</name>
<dbReference type="Proteomes" id="UP000824055">
    <property type="component" value="Unassembled WGS sequence"/>
</dbReference>
<comment type="caution">
    <text evidence="1">The sequence shown here is derived from an EMBL/GenBank/DDBJ whole genome shotgun (WGS) entry which is preliminary data.</text>
</comment>
<dbReference type="AlphaFoldDB" id="A0A9D2FY62"/>
<organism evidence="1 2">
    <name type="scientific">Candidatus Prevotella avicola</name>
    <dbReference type="NCBI Taxonomy" id="2838738"/>
    <lineage>
        <taxon>Bacteria</taxon>
        <taxon>Pseudomonadati</taxon>
        <taxon>Bacteroidota</taxon>
        <taxon>Bacteroidia</taxon>
        <taxon>Bacteroidales</taxon>
        <taxon>Prevotellaceae</taxon>
        <taxon>Prevotella</taxon>
    </lineage>
</organism>
<evidence type="ECO:0000313" key="1">
    <source>
        <dbReference type="EMBL" id="HIZ68817.1"/>
    </source>
</evidence>
<evidence type="ECO:0000313" key="2">
    <source>
        <dbReference type="Proteomes" id="UP000824055"/>
    </source>
</evidence>
<proteinExistence type="predicted"/>
<evidence type="ECO:0008006" key="3">
    <source>
        <dbReference type="Google" id="ProtNLM"/>
    </source>
</evidence>